<feature type="domain" description="RagB/SusD" evidence="7">
    <location>
        <begin position="313"/>
        <end position="547"/>
    </location>
</feature>
<reference evidence="9" key="1">
    <citation type="submission" date="2022-10" db="EMBL/GenBank/DDBJ databases">
        <authorList>
            <person name="Yu W.X."/>
        </authorList>
    </citation>
    <scope>NUCLEOTIDE SEQUENCE</scope>
    <source>
        <strain evidence="9">AAT</strain>
    </source>
</reference>
<evidence type="ECO:0000259" key="7">
    <source>
        <dbReference type="Pfam" id="PF07980"/>
    </source>
</evidence>
<dbReference type="Pfam" id="PF14322">
    <property type="entry name" value="SusD-like_3"/>
    <property type="match status" value="1"/>
</dbReference>
<evidence type="ECO:0000259" key="8">
    <source>
        <dbReference type="Pfam" id="PF14322"/>
    </source>
</evidence>
<sequence>MKNIIYTLSVLLLLAFISCNEDSFLEEMPEDNIYANNLFQDYDGFVNSMNAVYSWVREERSRADNIPLTRCTCWDTGVDNAFMNNGHSGMTFLNWPTHIYTDQFIFENMFDWLYRIINSTNMIINRAQKSDVNWMGSNDEENLNKKNYIIAQARLIRAWAYRHLTYCWGDVPLSLDEIDGSNYQNNWTRTPVADIQIQMEKDLVFAKENLPLRDDNPGNVNGAVAIHYLAELYLAMGRNAEAETTARELCEDSEYHLMTERFGSNANVSGVPYMDLFANPLPSQGNKEVLWALLNTEPEAVSYGNEDNNYMKNMWQTYYSKDNTIKKLDLEVFYSNNGGKGAGRSSITAPTFDLYEEQDDRISDFAIKWKLVMPNDQGEMEVVLETNTNHTITDGKYDLDHFQWPSTRKWEYVHPNTSNASSSDQFNCQMYIRLAETYLILAEALYKENKNDEAAIWINKVRERSNATPISGSDIDIDFILDERSRELVTEENRRHTLIRTDKLVERVQKYNDFAGPTIAQAPKYFPIPQKVIDANTGAVMKQNDGY</sequence>
<keyword evidence="4" id="KW-0472">Membrane</keyword>
<comment type="subcellular location">
    <subcellularLocation>
        <location evidence="1">Cell outer membrane</location>
    </subcellularLocation>
</comment>
<gene>
    <name evidence="9" type="ORF">OM075_16975</name>
</gene>
<evidence type="ECO:0000256" key="3">
    <source>
        <dbReference type="ARBA" id="ARBA00022729"/>
    </source>
</evidence>
<evidence type="ECO:0000256" key="1">
    <source>
        <dbReference type="ARBA" id="ARBA00004442"/>
    </source>
</evidence>
<evidence type="ECO:0000313" key="10">
    <source>
        <dbReference type="Proteomes" id="UP001209229"/>
    </source>
</evidence>
<keyword evidence="5" id="KW-0998">Cell outer membrane</keyword>
<dbReference type="Gene3D" id="1.25.40.390">
    <property type="match status" value="1"/>
</dbReference>
<evidence type="ECO:0000256" key="6">
    <source>
        <dbReference type="SAM" id="SignalP"/>
    </source>
</evidence>
<dbReference type="Proteomes" id="UP001209229">
    <property type="component" value="Unassembled WGS sequence"/>
</dbReference>
<dbReference type="GO" id="GO:0009279">
    <property type="term" value="C:cell outer membrane"/>
    <property type="evidence" value="ECO:0007669"/>
    <property type="project" value="UniProtKB-SubCell"/>
</dbReference>
<comment type="caution">
    <text evidence="9">The sequence shown here is derived from an EMBL/GenBank/DDBJ whole genome shotgun (WGS) entry which is preliminary data.</text>
</comment>
<dbReference type="InterPro" id="IPR033985">
    <property type="entry name" value="SusD-like_N"/>
</dbReference>
<keyword evidence="10" id="KW-1185">Reference proteome</keyword>
<organism evidence="9 10">
    <name type="scientific">Plebeiibacterium sediminum</name>
    <dbReference type="NCBI Taxonomy" id="2992112"/>
    <lineage>
        <taxon>Bacteria</taxon>
        <taxon>Pseudomonadati</taxon>
        <taxon>Bacteroidota</taxon>
        <taxon>Bacteroidia</taxon>
        <taxon>Marinilabiliales</taxon>
        <taxon>Marinilabiliaceae</taxon>
        <taxon>Plebeiibacterium</taxon>
    </lineage>
</organism>
<dbReference type="InterPro" id="IPR012944">
    <property type="entry name" value="SusD_RagB_dom"/>
</dbReference>
<dbReference type="SUPFAM" id="SSF48452">
    <property type="entry name" value="TPR-like"/>
    <property type="match status" value="1"/>
</dbReference>
<evidence type="ECO:0000256" key="4">
    <source>
        <dbReference type="ARBA" id="ARBA00023136"/>
    </source>
</evidence>
<dbReference type="PROSITE" id="PS51257">
    <property type="entry name" value="PROKAR_LIPOPROTEIN"/>
    <property type="match status" value="1"/>
</dbReference>
<dbReference type="AlphaFoldDB" id="A0AAE3M6T2"/>
<proteinExistence type="inferred from homology"/>
<accession>A0AAE3M6T2</accession>
<evidence type="ECO:0000256" key="5">
    <source>
        <dbReference type="ARBA" id="ARBA00023237"/>
    </source>
</evidence>
<feature type="chain" id="PRO_5042233395" evidence="6">
    <location>
        <begin position="22"/>
        <end position="547"/>
    </location>
</feature>
<comment type="similarity">
    <text evidence="2">Belongs to the SusD family.</text>
</comment>
<dbReference type="RefSeq" id="WP_301191729.1">
    <property type="nucleotide sequence ID" value="NZ_JAPDPJ010000045.1"/>
</dbReference>
<evidence type="ECO:0000256" key="2">
    <source>
        <dbReference type="ARBA" id="ARBA00006275"/>
    </source>
</evidence>
<feature type="domain" description="SusD-like N-terminal" evidence="8">
    <location>
        <begin position="50"/>
        <end position="214"/>
    </location>
</feature>
<feature type="signal peptide" evidence="6">
    <location>
        <begin position="1"/>
        <end position="21"/>
    </location>
</feature>
<dbReference type="InterPro" id="IPR011990">
    <property type="entry name" value="TPR-like_helical_dom_sf"/>
</dbReference>
<keyword evidence="3 6" id="KW-0732">Signal</keyword>
<protein>
    <submittedName>
        <fullName evidence="9">RagB/SusD family nutrient uptake outer membrane protein</fullName>
    </submittedName>
</protein>
<dbReference type="Pfam" id="PF07980">
    <property type="entry name" value="SusD_RagB"/>
    <property type="match status" value="1"/>
</dbReference>
<evidence type="ECO:0000313" key="9">
    <source>
        <dbReference type="EMBL" id="MCW3788168.1"/>
    </source>
</evidence>
<dbReference type="EMBL" id="JAPDPJ010000045">
    <property type="protein sequence ID" value="MCW3788168.1"/>
    <property type="molecule type" value="Genomic_DNA"/>
</dbReference>
<name>A0AAE3M6T2_9BACT</name>